<keyword evidence="3" id="KW-0808">Transferase</keyword>
<organism evidence="10 11">
    <name type="scientific">Dictyobacter arantiisoli</name>
    <dbReference type="NCBI Taxonomy" id="2014874"/>
    <lineage>
        <taxon>Bacteria</taxon>
        <taxon>Bacillati</taxon>
        <taxon>Chloroflexota</taxon>
        <taxon>Ktedonobacteria</taxon>
        <taxon>Ktedonobacterales</taxon>
        <taxon>Dictyobacteraceae</taxon>
        <taxon>Dictyobacter</taxon>
    </lineage>
</organism>
<dbReference type="GO" id="GO:0009307">
    <property type="term" value="P:DNA restriction-modification system"/>
    <property type="evidence" value="ECO:0007669"/>
    <property type="project" value="UniProtKB-KW"/>
</dbReference>
<keyword evidence="11" id="KW-1185">Reference proteome</keyword>
<dbReference type="InterPro" id="IPR029063">
    <property type="entry name" value="SAM-dependent_MTases_sf"/>
</dbReference>
<keyword evidence="2" id="KW-0489">Methyltransferase</keyword>
<dbReference type="RefSeq" id="WP_172632425.1">
    <property type="nucleotide sequence ID" value="NZ_BIXY01000109.1"/>
</dbReference>
<dbReference type="GO" id="GO:0008170">
    <property type="term" value="F:N-methyltransferase activity"/>
    <property type="evidence" value="ECO:0007669"/>
    <property type="project" value="InterPro"/>
</dbReference>
<evidence type="ECO:0000313" key="10">
    <source>
        <dbReference type="EMBL" id="GCF11398.1"/>
    </source>
</evidence>
<proteinExistence type="inferred from homology"/>
<dbReference type="PROSITE" id="PS00093">
    <property type="entry name" value="N4_MTASE"/>
    <property type="match status" value="1"/>
</dbReference>
<comment type="caution">
    <text evidence="10">The sequence shown here is derived from an EMBL/GenBank/DDBJ whole genome shotgun (WGS) entry which is preliminary data.</text>
</comment>
<dbReference type="EC" id="2.1.1.-" evidence="8"/>
<dbReference type="SUPFAM" id="SSF53335">
    <property type="entry name" value="S-adenosyl-L-methionine-dependent methyltransferases"/>
    <property type="match status" value="3"/>
</dbReference>
<evidence type="ECO:0000256" key="6">
    <source>
        <dbReference type="ARBA" id="ARBA00023125"/>
    </source>
</evidence>
<evidence type="ECO:0000259" key="9">
    <source>
        <dbReference type="Pfam" id="PF01555"/>
    </source>
</evidence>
<gene>
    <name evidence="10" type="ORF">KDI_49620</name>
</gene>
<keyword evidence="4" id="KW-0949">S-adenosyl-L-methionine</keyword>
<feature type="domain" description="DNA methylase N-4/N-6" evidence="9">
    <location>
        <begin position="36"/>
        <end position="102"/>
    </location>
</feature>
<dbReference type="InterPro" id="IPR002941">
    <property type="entry name" value="DNA_methylase_N4/N6"/>
</dbReference>
<dbReference type="PRINTS" id="PR00508">
    <property type="entry name" value="S21N4MTFRASE"/>
</dbReference>
<name>A0A5A5TJI8_9CHLR</name>
<dbReference type="InterPro" id="IPR017985">
    <property type="entry name" value="MeTrfase_CN4_CS"/>
</dbReference>
<evidence type="ECO:0000256" key="3">
    <source>
        <dbReference type="ARBA" id="ARBA00022679"/>
    </source>
</evidence>
<evidence type="ECO:0000256" key="5">
    <source>
        <dbReference type="ARBA" id="ARBA00022747"/>
    </source>
</evidence>
<evidence type="ECO:0000256" key="2">
    <source>
        <dbReference type="ARBA" id="ARBA00022603"/>
    </source>
</evidence>
<dbReference type="GO" id="GO:0003677">
    <property type="term" value="F:DNA binding"/>
    <property type="evidence" value="ECO:0007669"/>
    <property type="project" value="UniProtKB-KW"/>
</dbReference>
<dbReference type="InterPro" id="IPR001091">
    <property type="entry name" value="RM_Methyltransferase"/>
</dbReference>
<comment type="catalytic activity">
    <reaction evidence="7">
        <text>a 2'-deoxycytidine in DNA + S-adenosyl-L-methionine = an N(4)-methyl-2'-deoxycytidine in DNA + S-adenosyl-L-homocysteine + H(+)</text>
        <dbReference type="Rhea" id="RHEA:16857"/>
        <dbReference type="Rhea" id="RHEA-COMP:11369"/>
        <dbReference type="Rhea" id="RHEA-COMP:13674"/>
        <dbReference type="ChEBI" id="CHEBI:15378"/>
        <dbReference type="ChEBI" id="CHEBI:57856"/>
        <dbReference type="ChEBI" id="CHEBI:59789"/>
        <dbReference type="ChEBI" id="CHEBI:85452"/>
        <dbReference type="ChEBI" id="CHEBI:137933"/>
        <dbReference type="EC" id="2.1.1.113"/>
    </reaction>
</comment>
<dbReference type="EMBL" id="BIXY01000109">
    <property type="protein sequence ID" value="GCF11398.1"/>
    <property type="molecule type" value="Genomic_DNA"/>
</dbReference>
<evidence type="ECO:0000256" key="4">
    <source>
        <dbReference type="ARBA" id="ARBA00022691"/>
    </source>
</evidence>
<protein>
    <recommendedName>
        <fullName evidence="8">Methyltransferase</fullName>
        <ecNumber evidence="8">2.1.1.-</ecNumber>
    </recommendedName>
</protein>
<dbReference type="Gene3D" id="3.40.50.150">
    <property type="entry name" value="Vaccinia Virus protein VP39"/>
    <property type="match status" value="2"/>
</dbReference>
<evidence type="ECO:0000256" key="7">
    <source>
        <dbReference type="ARBA" id="ARBA00049120"/>
    </source>
</evidence>
<dbReference type="GO" id="GO:0015667">
    <property type="term" value="F:site-specific DNA-methyltransferase (cytosine-N4-specific) activity"/>
    <property type="evidence" value="ECO:0007669"/>
    <property type="project" value="UniProtKB-EC"/>
</dbReference>
<evidence type="ECO:0000256" key="8">
    <source>
        <dbReference type="RuleBase" id="RU362026"/>
    </source>
</evidence>
<dbReference type="Pfam" id="PF01555">
    <property type="entry name" value="N6_N4_Mtase"/>
    <property type="match status" value="1"/>
</dbReference>
<keyword evidence="5" id="KW-0680">Restriction system</keyword>
<dbReference type="Proteomes" id="UP000322530">
    <property type="component" value="Unassembled WGS sequence"/>
</dbReference>
<evidence type="ECO:0000313" key="11">
    <source>
        <dbReference type="Proteomes" id="UP000322530"/>
    </source>
</evidence>
<dbReference type="AlphaFoldDB" id="A0A5A5TJI8"/>
<sequence>MIIGADQDLSERTVSGAGWCGDSGGVVDWSFASLKRHETVWGPHGYHRYPAKFIPQLVRQIIERYSDPGDLVGDTFVGSATTGVEALRSGRRFWGSDINPVALLISRAKCQPLSPEALCQDWECLSVRLKTVRRIGRRALTEREIEEIQGINIAHATDEERFTYWFPQAYREVLEAILFEIMSCTEAAYQTFYLCSFSNILKRTSIWLSGSTKPQKDLGKYLADPVEEFQKQTRDMVKRNTLYWKDLERMNFDPAWIFERYGLELADARHLPLEAEMLDFLVTSPPYATCYEYSELHQLTYLWLNRYHIFSQAPGLASYYIGSRGGTRRKKSEEQLALPLPPSAHIALEQLLTKVKGVRASAIVREAEHLTNYFHDMYAALREANRVLVTGKKMVLIIGNTYRRGVMIPTSSAIGEMARELGFDLEQRIVRKIPARILVSTRDMATGRFSSNAQSDSQAYPEEDILVFCKRSHCS</sequence>
<keyword evidence="6" id="KW-0238">DNA-binding</keyword>
<comment type="similarity">
    <text evidence="1">Belongs to the N(4)/N(6)-methyltransferase family. N(4) subfamily.</text>
</comment>
<accession>A0A5A5TJI8</accession>
<evidence type="ECO:0000256" key="1">
    <source>
        <dbReference type="ARBA" id="ARBA00010203"/>
    </source>
</evidence>
<reference evidence="10 11" key="1">
    <citation type="submission" date="2019-01" db="EMBL/GenBank/DDBJ databases">
        <title>Draft genome sequence of Dictyobacter sp. Uno17.</title>
        <authorList>
            <person name="Wang C.M."/>
            <person name="Zheng Y."/>
            <person name="Sakai Y."/>
            <person name="Abe K."/>
            <person name="Yokota A."/>
            <person name="Yabe S."/>
        </authorList>
    </citation>
    <scope>NUCLEOTIDE SEQUENCE [LARGE SCALE GENOMIC DNA]</scope>
    <source>
        <strain evidence="10 11">Uno17</strain>
    </source>
</reference>
<dbReference type="GO" id="GO:0032259">
    <property type="term" value="P:methylation"/>
    <property type="evidence" value="ECO:0007669"/>
    <property type="project" value="UniProtKB-KW"/>
</dbReference>